<evidence type="ECO:0000313" key="3">
    <source>
        <dbReference type="Proteomes" id="UP000708208"/>
    </source>
</evidence>
<organism evidence="2 3">
    <name type="scientific">Allacma fusca</name>
    <dbReference type="NCBI Taxonomy" id="39272"/>
    <lineage>
        <taxon>Eukaryota</taxon>
        <taxon>Metazoa</taxon>
        <taxon>Ecdysozoa</taxon>
        <taxon>Arthropoda</taxon>
        <taxon>Hexapoda</taxon>
        <taxon>Collembola</taxon>
        <taxon>Symphypleona</taxon>
        <taxon>Sminthuridae</taxon>
        <taxon>Allacma</taxon>
    </lineage>
</organism>
<name>A0A8J2K7K6_9HEXA</name>
<keyword evidence="1" id="KW-0812">Transmembrane</keyword>
<keyword evidence="3" id="KW-1185">Reference proteome</keyword>
<reference evidence="2" key="1">
    <citation type="submission" date="2021-06" db="EMBL/GenBank/DDBJ databases">
        <authorList>
            <person name="Hodson N. C."/>
            <person name="Mongue J. A."/>
            <person name="Jaron S. K."/>
        </authorList>
    </citation>
    <scope>NUCLEOTIDE SEQUENCE</scope>
</reference>
<evidence type="ECO:0000256" key="1">
    <source>
        <dbReference type="SAM" id="Phobius"/>
    </source>
</evidence>
<evidence type="ECO:0000313" key="2">
    <source>
        <dbReference type="EMBL" id="CAG7733154.1"/>
    </source>
</evidence>
<comment type="caution">
    <text evidence="2">The sequence shown here is derived from an EMBL/GenBank/DDBJ whole genome shotgun (WGS) entry which is preliminary data.</text>
</comment>
<sequence length="244" mass="28549">MFQADKSNTLELMKIKSIKSYEFYFELEYERDQLWQVFVSFITRTYSYKPGLLLHLMTKISKYGKVVNNVFFICELQLAEFLQNLNNTQIAFVTTRDDMDFHWDILQKALTGVQDNHVQLAINRKTNDPFLQNPSQFMVTKGSDELREGAAFRIRVLISSGIFGLWERWEKIRFTNPQGISVPQIHKDEDVVPLGLRSTNIYLIFYLLIGGLILSILSNFAEIIIGRRAIRKRVHRCSITKNDR</sequence>
<keyword evidence="1" id="KW-1133">Transmembrane helix</keyword>
<accession>A0A8J2K7K6</accession>
<dbReference type="Proteomes" id="UP000708208">
    <property type="component" value="Unassembled WGS sequence"/>
</dbReference>
<dbReference type="EMBL" id="CAJVCH010244123">
    <property type="protein sequence ID" value="CAG7733154.1"/>
    <property type="molecule type" value="Genomic_DNA"/>
</dbReference>
<proteinExistence type="predicted"/>
<gene>
    <name evidence="2" type="ORF">AFUS01_LOCUS21619</name>
</gene>
<protein>
    <submittedName>
        <fullName evidence="2">Uncharacterized protein</fullName>
    </submittedName>
</protein>
<feature type="transmembrane region" description="Helical" evidence="1">
    <location>
        <begin position="201"/>
        <end position="225"/>
    </location>
</feature>
<keyword evidence="1" id="KW-0472">Membrane</keyword>
<dbReference type="AlphaFoldDB" id="A0A8J2K7K6"/>